<feature type="region of interest" description="Disordered" evidence="1">
    <location>
        <begin position="351"/>
        <end position="379"/>
    </location>
</feature>
<sequence>MEEVDNTVNFLGTAPDEISIRLEYEGIDEEFIVRFLKTIPTNDHSPLDFSSGNIATVGADAEYVFVSASSQDLRSIFSAVLDPLISSVPVRAEAVAMSQSAACDIPPLFICNPFEGTGINLQNAFDNGVLHGRIVKLRGKQNTTGAAMPGNFGYLQVDGSSSAAAIRDYFAGKKNPSCYDSDTVETKPGYATSIRFGYNVRFDIWEGPLKTETGSYSPAFNVRKGYDPGANICNNQELVSPYDANFMGFPDISPMGTPINGVSGSWIGTPSDYGTLTPGGAPAGSPTWDKWDINGYWSVNHAANLGELSNVTSSFTGLQPSRYDVYRHEIEEELSGGYTLVNNTSVGGEVGYPACSDPNSNPASQPAWDPSDPSAPAGTKDRRVIPLAIVDCLANPFNGQATVPVNSYASIFLVRPIEKLPSSTDDGTIDVEFIDITGYGGNGTLDTFIRAESILVR</sequence>
<comment type="caution">
    <text evidence="2">The sequence shown here is derived from an EMBL/GenBank/DDBJ whole genome shotgun (WGS) entry which is preliminary data.</text>
</comment>
<evidence type="ECO:0000313" key="3">
    <source>
        <dbReference type="Proteomes" id="UP001528040"/>
    </source>
</evidence>
<evidence type="ECO:0000313" key="2">
    <source>
        <dbReference type="EMBL" id="MDA5093105.1"/>
    </source>
</evidence>
<protein>
    <submittedName>
        <fullName evidence="2">Uncharacterized protein</fullName>
    </submittedName>
</protein>
<dbReference type="EMBL" id="JAQIIO010000001">
    <property type="protein sequence ID" value="MDA5093105.1"/>
    <property type="molecule type" value="Genomic_DNA"/>
</dbReference>
<dbReference type="RefSeq" id="WP_271052715.1">
    <property type="nucleotide sequence ID" value="NZ_JAQIIO010000001.1"/>
</dbReference>
<gene>
    <name evidence="2" type="ORF">O2N63_03300</name>
</gene>
<evidence type="ECO:0000256" key="1">
    <source>
        <dbReference type="SAM" id="MobiDB-lite"/>
    </source>
</evidence>
<reference evidence="2 3" key="1">
    <citation type="submission" date="2023-01" db="EMBL/GenBank/DDBJ databases">
        <authorList>
            <person name="Yoon J.-W."/>
        </authorList>
    </citation>
    <scope>NUCLEOTIDE SEQUENCE [LARGE SCALE GENOMIC DNA]</scope>
    <source>
        <strain evidence="2 3">KMU-50</strain>
    </source>
</reference>
<feature type="compositionally biased region" description="Low complexity" evidence="1">
    <location>
        <begin position="362"/>
        <end position="377"/>
    </location>
</feature>
<organism evidence="2 3">
    <name type="scientific">Aliiroseovarius salicola</name>
    <dbReference type="NCBI Taxonomy" id="3009082"/>
    <lineage>
        <taxon>Bacteria</taxon>
        <taxon>Pseudomonadati</taxon>
        <taxon>Pseudomonadota</taxon>
        <taxon>Alphaproteobacteria</taxon>
        <taxon>Rhodobacterales</taxon>
        <taxon>Paracoccaceae</taxon>
        <taxon>Aliiroseovarius</taxon>
    </lineage>
</organism>
<dbReference type="Proteomes" id="UP001528040">
    <property type="component" value="Unassembled WGS sequence"/>
</dbReference>
<keyword evidence="3" id="KW-1185">Reference proteome</keyword>
<proteinExistence type="predicted"/>
<accession>A0ABT4VXX5</accession>
<name>A0ABT4VXX5_9RHOB</name>